<dbReference type="InterPro" id="IPR051789">
    <property type="entry name" value="Bact_Polyamine_Transport"/>
</dbReference>
<dbReference type="eggNOG" id="COG1177">
    <property type="taxonomic scope" value="Bacteria"/>
</dbReference>
<feature type="transmembrane region" description="Helical" evidence="8">
    <location>
        <begin position="177"/>
        <end position="198"/>
    </location>
</feature>
<keyword evidence="4" id="KW-1003">Cell membrane</keyword>
<dbReference type="GO" id="GO:0055085">
    <property type="term" value="P:transmembrane transport"/>
    <property type="evidence" value="ECO:0007669"/>
    <property type="project" value="InterPro"/>
</dbReference>
<keyword evidence="7 8" id="KW-0472">Membrane</keyword>
<dbReference type="PANTHER" id="PTHR43848:SF2">
    <property type="entry name" value="PUTRESCINE TRANSPORT SYSTEM PERMEASE PROTEIN POTI"/>
    <property type="match status" value="1"/>
</dbReference>
<keyword evidence="6 8" id="KW-1133">Transmembrane helix</keyword>
<comment type="subcellular location">
    <subcellularLocation>
        <location evidence="1 8">Cell membrane</location>
        <topology evidence="1 8">Multi-pass membrane protein</topology>
    </subcellularLocation>
</comment>
<feature type="transmembrane region" description="Helical" evidence="8">
    <location>
        <begin position="61"/>
        <end position="85"/>
    </location>
</feature>
<feature type="transmembrane region" description="Helical" evidence="8">
    <location>
        <begin position="127"/>
        <end position="146"/>
    </location>
</feature>
<organism evidence="10 11">
    <name type="scientific">Pseudobutyrivibrio ruminis</name>
    <dbReference type="NCBI Taxonomy" id="46206"/>
    <lineage>
        <taxon>Bacteria</taxon>
        <taxon>Bacillati</taxon>
        <taxon>Bacillota</taxon>
        <taxon>Clostridia</taxon>
        <taxon>Lachnospirales</taxon>
        <taxon>Lachnospiraceae</taxon>
        <taxon>Pseudobutyrivibrio</taxon>
    </lineage>
</organism>
<dbReference type="GO" id="GO:0005886">
    <property type="term" value="C:plasma membrane"/>
    <property type="evidence" value="ECO:0007669"/>
    <property type="project" value="UniProtKB-SubCell"/>
</dbReference>
<dbReference type="PROSITE" id="PS50928">
    <property type="entry name" value="ABC_TM1"/>
    <property type="match status" value="1"/>
</dbReference>
<evidence type="ECO:0000256" key="1">
    <source>
        <dbReference type="ARBA" id="ARBA00004651"/>
    </source>
</evidence>
<name>A0A1H7G2E6_9FIRM</name>
<keyword evidence="11" id="KW-1185">Reference proteome</keyword>
<evidence type="ECO:0000256" key="2">
    <source>
        <dbReference type="ARBA" id="ARBA00007069"/>
    </source>
</evidence>
<evidence type="ECO:0000256" key="3">
    <source>
        <dbReference type="ARBA" id="ARBA00022448"/>
    </source>
</evidence>
<gene>
    <name evidence="10" type="ORF">SAMN02910377_00598</name>
</gene>
<dbReference type="Pfam" id="PF00528">
    <property type="entry name" value="BPD_transp_1"/>
    <property type="match status" value="1"/>
</dbReference>
<evidence type="ECO:0000313" key="11">
    <source>
        <dbReference type="Proteomes" id="UP000182321"/>
    </source>
</evidence>
<evidence type="ECO:0000256" key="6">
    <source>
        <dbReference type="ARBA" id="ARBA00022989"/>
    </source>
</evidence>
<proteinExistence type="inferred from homology"/>
<reference evidence="11" key="1">
    <citation type="submission" date="2016-10" db="EMBL/GenBank/DDBJ databases">
        <authorList>
            <person name="Varghese N."/>
        </authorList>
    </citation>
    <scope>NUCLEOTIDE SEQUENCE [LARGE SCALE GENOMIC DNA]</scope>
    <source>
        <strain evidence="11">ACV-9</strain>
    </source>
</reference>
<dbReference type="SUPFAM" id="SSF161098">
    <property type="entry name" value="MetI-like"/>
    <property type="match status" value="1"/>
</dbReference>
<dbReference type="CDD" id="cd06261">
    <property type="entry name" value="TM_PBP2"/>
    <property type="match status" value="1"/>
</dbReference>
<evidence type="ECO:0000256" key="4">
    <source>
        <dbReference type="ARBA" id="ARBA00022475"/>
    </source>
</evidence>
<evidence type="ECO:0000313" key="10">
    <source>
        <dbReference type="EMBL" id="SEK32523.1"/>
    </source>
</evidence>
<evidence type="ECO:0000256" key="8">
    <source>
        <dbReference type="RuleBase" id="RU363032"/>
    </source>
</evidence>
<feature type="transmembrane region" description="Helical" evidence="8">
    <location>
        <begin position="231"/>
        <end position="251"/>
    </location>
</feature>
<accession>A0A1H7G2E6</accession>
<sequence length="262" mass="28987">MKKIKKGASTLYLALIFLFLYAPILVLIVLSFNNSMSRTVWGGFTIQWYLNLPSNDTIMDALFTTIKITLSSSILATVLGTSAAIGINRMKKRHAAIMLGATNIPLLNADIVTGISLMLLFTRFSSLGEFSVVLAHIAFSVPYVIFNVLPKLQSMSDACFEAAMDLGATPWYAFYKVIWPEIFPGVLSGFLMAFTMSLDDFTITYFTKGAGVNTLSTMLYTELRKGIQPELYALSTLLFLLAFIMLIATNFKGSKKEVSARR</sequence>
<dbReference type="PANTHER" id="PTHR43848">
    <property type="entry name" value="PUTRESCINE TRANSPORT SYSTEM PERMEASE PROTEIN POTI"/>
    <property type="match status" value="1"/>
</dbReference>
<feature type="domain" description="ABC transmembrane type-1" evidence="9">
    <location>
        <begin position="62"/>
        <end position="249"/>
    </location>
</feature>
<evidence type="ECO:0000256" key="5">
    <source>
        <dbReference type="ARBA" id="ARBA00022692"/>
    </source>
</evidence>
<dbReference type="AlphaFoldDB" id="A0A1H7G2E6"/>
<dbReference type="InterPro" id="IPR035906">
    <property type="entry name" value="MetI-like_sf"/>
</dbReference>
<evidence type="ECO:0000256" key="7">
    <source>
        <dbReference type="ARBA" id="ARBA00023136"/>
    </source>
</evidence>
<feature type="transmembrane region" description="Helical" evidence="8">
    <location>
        <begin position="12"/>
        <end position="32"/>
    </location>
</feature>
<evidence type="ECO:0000259" key="9">
    <source>
        <dbReference type="PROSITE" id="PS50928"/>
    </source>
</evidence>
<feature type="transmembrane region" description="Helical" evidence="8">
    <location>
        <begin position="97"/>
        <end position="121"/>
    </location>
</feature>
<dbReference type="Proteomes" id="UP000182321">
    <property type="component" value="Unassembled WGS sequence"/>
</dbReference>
<protein>
    <submittedName>
        <fullName evidence="10">Spermidine/putrescine transport system permease protein</fullName>
    </submittedName>
</protein>
<comment type="similarity">
    <text evidence="2">Belongs to the binding-protein-dependent transport system permease family. CysTW subfamily.</text>
</comment>
<keyword evidence="5 8" id="KW-0812">Transmembrane</keyword>
<dbReference type="Gene3D" id="1.10.3720.10">
    <property type="entry name" value="MetI-like"/>
    <property type="match status" value="1"/>
</dbReference>
<dbReference type="RefSeq" id="WP_074789028.1">
    <property type="nucleotide sequence ID" value="NZ_FNZX01000004.1"/>
</dbReference>
<keyword evidence="3 8" id="KW-0813">Transport</keyword>
<dbReference type="EMBL" id="FNZX01000004">
    <property type="protein sequence ID" value="SEK32523.1"/>
    <property type="molecule type" value="Genomic_DNA"/>
</dbReference>
<dbReference type="InterPro" id="IPR000515">
    <property type="entry name" value="MetI-like"/>
</dbReference>